<dbReference type="KEGG" id="mbr:MONBRDRAFT_38610"/>
<dbReference type="CDD" id="cd00173">
    <property type="entry name" value="SH2"/>
    <property type="match status" value="1"/>
</dbReference>
<dbReference type="EMBL" id="CH991569">
    <property type="protein sequence ID" value="EDQ86058.1"/>
    <property type="molecule type" value="Genomic_DNA"/>
</dbReference>
<dbReference type="RefSeq" id="XP_001749252.1">
    <property type="nucleotide sequence ID" value="XM_001749200.1"/>
</dbReference>
<dbReference type="Proteomes" id="UP000001357">
    <property type="component" value="Unassembled WGS sequence"/>
</dbReference>
<keyword evidence="4" id="KW-1185">Reference proteome</keyword>
<dbReference type="SUPFAM" id="SSF55550">
    <property type="entry name" value="SH2 domain"/>
    <property type="match status" value="1"/>
</dbReference>
<reference evidence="3 4" key="1">
    <citation type="journal article" date="2008" name="Nature">
        <title>The genome of the choanoflagellate Monosiga brevicollis and the origin of metazoans.</title>
        <authorList>
            <consortium name="JGI Sequencing"/>
            <person name="King N."/>
            <person name="Westbrook M.J."/>
            <person name="Young S.L."/>
            <person name="Kuo A."/>
            <person name="Abedin M."/>
            <person name="Chapman J."/>
            <person name="Fairclough S."/>
            <person name="Hellsten U."/>
            <person name="Isogai Y."/>
            <person name="Letunic I."/>
            <person name="Marr M."/>
            <person name="Pincus D."/>
            <person name="Putnam N."/>
            <person name="Rokas A."/>
            <person name="Wright K.J."/>
            <person name="Zuzow R."/>
            <person name="Dirks W."/>
            <person name="Good M."/>
            <person name="Goodstein D."/>
            <person name="Lemons D."/>
            <person name="Li W."/>
            <person name="Lyons J.B."/>
            <person name="Morris A."/>
            <person name="Nichols S."/>
            <person name="Richter D.J."/>
            <person name="Salamov A."/>
            <person name="Bork P."/>
            <person name="Lim W.A."/>
            <person name="Manning G."/>
            <person name="Miller W.T."/>
            <person name="McGinnis W."/>
            <person name="Shapiro H."/>
            <person name="Tjian R."/>
            <person name="Grigoriev I.V."/>
            <person name="Rokhsar D."/>
        </authorList>
    </citation>
    <scope>NUCLEOTIDE SEQUENCE [LARGE SCALE GENOMIC DNA]</scope>
    <source>
        <strain evidence="4">MX1 / ATCC 50154</strain>
    </source>
</reference>
<evidence type="ECO:0000313" key="3">
    <source>
        <dbReference type="EMBL" id="EDQ86058.1"/>
    </source>
</evidence>
<protein>
    <recommendedName>
        <fullName evidence="2">SH2 domain-containing protein</fullName>
    </recommendedName>
</protein>
<organism evidence="3 4">
    <name type="scientific">Monosiga brevicollis</name>
    <name type="common">Choanoflagellate</name>
    <dbReference type="NCBI Taxonomy" id="81824"/>
    <lineage>
        <taxon>Eukaryota</taxon>
        <taxon>Choanoflagellata</taxon>
        <taxon>Craspedida</taxon>
        <taxon>Salpingoecidae</taxon>
        <taxon>Monosiga</taxon>
    </lineage>
</organism>
<feature type="region of interest" description="Disordered" evidence="1">
    <location>
        <begin position="1"/>
        <end position="22"/>
    </location>
</feature>
<dbReference type="InParanoid" id="A9V928"/>
<dbReference type="AlphaFoldDB" id="A9V928"/>
<dbReference type="Gene3D" id="3.30.505.10">
    <property type="entry name" value="SH2 domain"/>
    <property type="match status" value="1"/>
</dbReference>
<dbReference type="GeneID" id="5894470"/>
<accession>A9V928</accession>
<name>A9V928_MONBE</name>
<sequence>MTQNIVAPPALTPRTAEASTPRSAGVIQANIHESDHTYMNLHSVTAKPAEHTYVNTPGQGQPDASLAVTATQTSSAAAEEIDDGVSVDLVYGNAESVPSPSAAYEEMSLTADNTYGEALPRETEPVYGNDTTSVRSSMPAYEDVNVEAEDVTYGEALPPPQTEPVYGSADATDAQDNRAVTNVYGAPVSPVSTVTDSKDPTVVAATDDSMYEPVDDPRYEQPVLTSDQPHYEPLQAASSSNKAETESATSANASDYPFFHQLDREQALEKFKSNMRDGTFLFRPYKKDMVLSIVHRGKLTHHHVRWSVEGNEYFVNNRATKACSLADLEQILPTMSWWPVAFVNGLPRA</sequence>
<evidence type="ECO:0000313" key="4">
    <source>
        <dbReference type="Proteomes" id="UP000001357"/>
    </source>
</evidence>
<dbReference type="InterPro" id="IPR036860">
    <property type="entry name" value="SH2_dom_sf"/>
</dbReference>
<dbReference type="InterPro" id="IPR000980">
    <property type="entry name" value="SH2"/>
</dbReference>
<feature type="domain" description="SH2" evidence="2">
    <location>
        <begin position="258"/>
        <end position="328"/>
    </location>
</feature>
<dbReference type="Pfam" id="PF00017">
    <property type="entry name" value="SH2"/>
    <property type="match status" value="1"/>
</dbReference>
<evidence type="ECO:0000256" key="1">
    <source>
        <dbReference type="SAM" id="MobiDB-lite"/>
    </source>
</evidence>
<proteinExistence type="predicted"/>
<gene>
    <name evidence="3" type="ORF">MONBRDRAFT_38610</name>
</gene>
<evidence type="ECO:0000259" key="2">
    <source>
        <dbReference type="Pfam" id="PF00017"/>
    </source>
</evidence>